<accession>A0ABU0I2F4</accession>
<keyword evidence="2" id="KW-1185">Reference proteome</keyword>
<evidence type="ECO:0000313" key="1">
    <source>
        <dbReference type="EMBL" id="MDQ0448774.1"/>
    </source>
</evidence>
<evidence type="ECO:0000313" key="2">
    <source>
        <dbReference type="Proteomes" id="UP001231124"/>
    </source>
</evidence>
<comment type="caution">
    <text evidence="1">The sequence shown here is derived from an EMBL/GenBank/DDBJ whole genome shotgun (WGS) entry which is preliminary data.</text>
</comment>
<gene>
    <name evidence="1" type="ORF">QO012_003286</name>
</gene>
<reference evidence="1 2" key="1">
    <citation type="submission" date="2023-07" db="EMBL/GenBank/DDBJ databases">
        <title>Genomic Encyclopedia of Type Strains, Phase IV (KMG-IV): sequencing the most valuable type-strain genomes for metagenomic binning, comparative biology and taxonomic classification.</title>
        <authorList>
            <person name="Goeker M."/>
        </authorList>
    </citation>
    <scope>NUCLEOTIDE SEQUENCE [LARGE SCALE GENOMIC DNA]</scope>
    <source>
        <strain evidence="1 2">DSM 19013</strain>
    </source>
</reference>
<proteinExistence type="predicted"/>
<organism evidence="1 2">
    <name type="scientific">Methylobacterium aerolatum</name>
    <dbReference type="NCBI Taxonomy" id="418708"/>
    <lineage>
        <taxon>Bacteria</taxon>
        <taxon>Pseudomonadati</taxon>
        <taxon>Pseudomonadota</taxon>
        <taxon>Alphaproteobacteria</taxon>
        <taxon>Hyphomicrobiales</taxon>
        <taxon>Methylobacteriaceae</taxon>
        <taxon>Methylobacterium</taxon>
    </lineage>
</organism>
<dbReference type="Proteomes" id="UP001231124">
    <property type="component" value="Unassembled WGS sequence"/>
</dbReference>
<sequence length="82" mass="9398">MAEGPEHPDDAFEILLRETVTKAVISGLENEHSWNDDIIIRLMDYEARAQQQRLSSQTLQVILSGRRILGRSQENGRPPRSR</sequence>
<protein>
    <submittedName>
        <fullName evidence="1">Uncharacterized protein</fullName>
    </submittedName>
</protein>
<dbReference type="RefSeq" id="WP_238201860.1">
    <property type="nucleotide sequence ID" value="NZ_BPQE01000006.1"/>
</dbReference>
<name>A0ABU0I2F4_9HYPH</name>
<dbReference type="EMBL" id="JAUSVP010000010">
    <property type="protein sequence ID" value="MDQ0448774.1"/>
    <property type="molecule type" value="Genomic_DNA"/>
</dbReference>